<name>A0AAD9QMZ4_ACRCE</name>
<organism evidence="6 7">
    <name type="scientific">Acropora cervicornis</name>
    <name type="common">Staghorn coral</name>
    <dbReference type="NCBI Taxonomy" id="6130"/>
    <lineage>
        <taxon>Eukaryota</taxon>
        <taxon>Metazoa</taxon>
        <taxon>Cnidaria</taxon>
        <taxon>Anthozoa</taxon>
        <taxon>Hexacorallia</taxon>
        <taxon>Scleractinia</taxon>
        <taxon>Astrocoeniina</taxon>
        <taxon>Acroporidae</taxon>
        <taxon>Acropora</taxon>
    </lineage>
</organism>
<dbReference type="EMBL" id="JARQWQ010000023">
    <property type="protein sequence ID" value="KAK2564233.1"/>
    <property type="molecule type" value="Genomic_DNA"/>
</dbReference>
<feature type="signal peptide" evidence="4">
    <location>
        <begin position="1"/>
        <end position="18"/>
    </location>
</feature>
<comment type="caution">
    <text evidence="6">The sequence shown here is derived from an EMBL/GenBank/DDBJ whole genome shotgun (WGS) entry which is preliminary data.</text>
</comment>
<keyword evidence="3" id="KW-0472">Membrane</keyword>
<keyword evidence="3" id="KW-1133">Transmembrane helix</keyword>
<protein>
    <recommendedName>
        <fullName evidence="5">UPAR/Ly6 domain-containing protein</fullName>
    </recommendedName>
</protein>
<dbReference type="SMART" id="SM00134">
    <property type="entry name" value="LU"/>
    <property type="match status" value="1"/>
</dbReference>
<gene>
    <name evidence="6" type="ORF">P5673_012480</name>
</gene>
<dbReference type="InterPro" id="IPR016054">
    <property type="entry name" value="LY6_UPA_recep-like"/>
</dbReference>
<evidence type="ECO:0000256" key="2">
    <source>
        <dbReference type="ARBA" id="ARBA00023157"/>
    </source>
</evidence>
<dbReference type="PANTHER" id="PTHR10036:SF3">
    <property type="entry name" value="PROTEIN SLEEPLESS-RELATED"/>
    <property type="match status" value="1"/>
</dbReference>
<evidence type="ECO:0000259" key="5">
    <source>
        <dbReference type="SMART" id="SM00134"/>
    </source>
</evidence>
<dbReference type="SUPFAM" id="SSF57302">
    <property type="entry name" value="Snake toxin-like"/>
    <property type="match status" value="1"/>
</dbReference>
<keyword evidence="1 4" id="KW-0732">Signal</keyword>
<dbReference type="Pfam" id="PF00021">
    <property type="entry name" value="UPAR_LY6"/>
    <property type="match status" value="1"/>
</dbReference>
<dbReference type="AlphaFoldDB" id="A0AAD9QMZ4"/>
<evidence type="ECO:0000256" key="1">
    <source>
        <dbReference type="ARBA" id="ARBA00022729"/>
    </source>
</evidence>
<dbReference type="Proteomes" id="UP001249851">
    <property type="component" value="Unassembled WGS sequence"/>
</dbReference>
<proteinExistence type="predicted"/>
<keyword evidence="7" id="KW-1185">Reference proteome</keyword>
<keyword evidence="2" id="KW-1015">Disulfide bond</keyword>
<feature type="chain" id="PRO_5042041026" description="UPAR/Ly6 domain-containing protein" evidence="4">
    <location>
        <begin position="19"/>
        <end position="126"/>
    </location>
</feature>
<reference evidence="6" key="1">
    <citation type="journal article" date="2023" name="G3 (Bethesda)">
        <title>Whole genome assembly and annotation of the endangered Caribbean coral Acropora cervicornis.</title>
        <authorList>
            <person name="Selwyn J.D."/>
            <person name="Vollmer S.V."/>
        </authorList>
    </citation>
    <scope>NUCLEOTIDE SEQUENCE</scope>
    <source>
        <strain evidence="6">K2</strain>
    </source>
</reference>
<evidence type="ECO:0000256" key="3">
    <source>
        <dbReference type="SAM" id="Phobius"/>
    </source>
</evidence>
<dbReference type="PANTHER" id="PTHR10036">
    <property type="entry name" value="CD59 GLYCOPROTEIN"/>
    <property type="match status" value="1"/>
</dbReference>
<sequence>MKFLHIFAFLLWVSVADGLKCYQCVSTSSWGDCSQKEVTCDSRFNACAKVYAKVKRDGVSVTEYAKGCSTQEICDATESSLCKGQISGEECVVNCCNTDLCNTAAIQVINVIFLVLCAFLASVLMQ</sequence>
<accession>A0AAD9QMZ4</accession>
<evidence type="ECO:0000256" key="4">
    <source>
        <dbReference type="SAM" id="SignalP"/>
    </source>
</evidence>
<feature type="domain" description="UPAR/Ly6" evidence="5">
    <location>
        <begin position="19"/>
        <end position="107"/>
    </location>
</feature>
<feature type="transmembrane region" description="Helical" evidence="3">
    <location>
        <begin position="104"/>
        <end position="125"/>
    </location>
</feature>
<evidence type="ECO:0000313" key="7">
    <source>
        <dbReference type="Proteomes" id="UP001249851"/>
    </source>
</evidence>
<evidence type="ECO:0000313" key="6">
    <source>
        <dbReference type="EMBL" id="KAK2564233.1"/>
    </source>
</evidence>
<dbReference type="InterPro" id="IPR045860">
    <property type="entry name" value="Snake_toxin-like_sf"/>
</dbReference>
<keyword evidence="3" id="KW-0812">Transmembrane</keyword>
<reference evidence="6" key="2">
    <citation type="journal article" date="2023" name="Science">
        <title>Genomic signatures of disease resistance in endangered staghorn corals.</title>
        <authorList>
            <person name="Vollmer S.V."/>
            <person name="Selwyn J.D."/>
            <person name="Despard B.A."/>
            <person name="Roesel C.L."/>
        </authorList>
    </citation>
    <scope>NUCLEOTIDE SEQUENCE</scope>
    <source>
        <strain evidence="6">K2</strain>
    </source>
</reference>
<dbReference type="Gene3D" id="2.10.60.10">
    <property type="entry name" value="CD59"/>
    <property type="match status" value="1"/>
</dbReference>
<dbReference type="CDD" id="cd00117">
    <property type="entry name" value="TFP"/>
    <property type="match status" value="1"/>
</dbReference>